<comment type="caution">
    <text evidence="3">The sequence shown here is derived from an EMBL/GenBank/DDBJ whole genome shotgun (WGS) entry which is preliminary data.</text>
</comment>
<dbReference type="Pfam" id="PF00866">
    <property type="entry name" value="Ring_hydroxyl_B"/>
    <property type="match status" value="1"/>
</dbReference>
<evidence type="ECO:0000256" key="2">
    <source>
        <dbReference type="ARBA" id="ARBA00023002"/>
    </source>
</evidence>
<organism evidence="3 4">
    <name type="scientific">Actinomadura chibensis</name>
    <dbReference type="NCBI Taxonomy" id="392828"/>
    <lineage>
        <taxon>Bacteria</taxon>
        <taxon>Bacillati</taxon>
        <taxon>Actinomycetota</taxon>
        <taxon>Actinomycetes</taxon>
        <taxon>Streptosporangiales</taxon>
        <taxon>Thermomonosporaceae</taxon>
        <taxon>Actinomadura</taxon>
    </lineage>
</organism>
<dbReference type="SUPFAM" id="SSF54427">
    <property type="entry name" value="NTF2-like"/>
    <property type="match status" value="1"/>
</dbReference>
<gene>
    <name evidence="3" type="ORF">FXF69_36700</name>
</gene>
<sequence length="150" mass="17126">MLDELYAAYAETVDERRWERWPDLFTEDCAYAVHSLENAEHGLPLAYMLDDCRARLLDRVKFVTEVWAGTVEPYRTRHVIQRTRAAAAGEGAYRVRANVLVTYTEADGPPAILTSGHYDDVVRLTDAGPLFAEKRVYLDGTPTRYLIYPL</sequence>
<evidence type="ECO:0000256" key="1">
    <source>
        <dbReference type="ARBA" id="ARBA00009570"/>
    </source>
</evidence>
<name>A0A5D0NAN5_9ACTN</name>
<evidence type="ECO:0000313" key="4">
    <source>
        <dbReference type="Proteomes" id="UP000323380"/>
    </source>
</evidence>
<dbReference type="PANTHER" id="PTHR41534">
    <property type="entry name" value="BLR3401 PROTEIN"/>
    <property type="match status" value="1"/>
</dbReference>
<dbReference type="AlphaFoldDB" id="A0A5D0NAN5"/>
<dbReference type="GO" id="GO:0019380">
    <property type="term" value="P:3-phenylpropionate catabolic process"/>
    <property type="evidence" value="ECO:0007669"/>
    <property type="project" value="TreeGrafter"/>
</dbReference>
<keyword evidence="2" id="KW-0560">Oxidoreductase</keyword>
<dbReference type="GO" id="GO:0016491">
    <property type="term" value="F:oxidoreductase activity"/>
    <property type="evidence" value="ECO:0007669"/>
    <property type="project" value="UniProtKB-KW"/>
</dbReference>
<reference evidence="3 4" key="1">
    <citation type="submission" date="2019-08" db="EMBL/GenBank/DDBJ databases">
        <title>Actinomadura sp. nov. CYP1-5 isolated from mountain soil.</title>
        <authorList>
            <person name="Songsumanus A."/>
            <person name="Kuncharoen N."/>
            <person name="Kudo T."/>
            <person name="Yuki M."/>
            <person name="Igarashi Y."/>
            <person name="Tanasupawat S."/>
        </authorList>
    </citation>
    <scope>NUCLEOTIDE SEQUENCE [LARGE SCALE GENOMIC DNA]</scope>
    <source>
        <strain evidence="3 4">JCM 14158</strain>
    </source>
</reference>
<evidence type="ECO:0000313" key="3">
    <source>
        <dbReference type="EMBL" id="TYB41255.1"/>
    </source>
</evidence>
<proteinExistence type="inferred from homology"/>
<dbReference type="PANTHER" id="PTHR41534:SF1">
    <property type="entry name" value="BLR3401 PROTEIN"/>
    <property type="match status" value="1"/>
</dbReference>
<protein>
    <recommendedName>
        <fullName evidence="5">Aromatic-ring-hydroxylating dioxygenase subunit beta</fullName>
    </recommendedName>
</protein>
<dbReference type="Proteomes" id="UP000323380">
    <property type="component" value="Unassembled WGS sequence"/>
</dbReference>
<dbReference type="InterPro" id="IPR032710">
    <property type="entry name" value="NTF2-like_dom_sf"/>
</dbReference>
<dbReference type="STRING" id="1220554.GCA_001552135_06208"/>
<accession>A0A5D0NAN5</accession>
<dbReference type="EMBL" id="VSFG01000011">
    <property type="protein sequence ID" value="TYB41255.1"/>
    <property type="molecule type" value="Genomic_DNA"/>
</dbReference>
<keyword evidence="4" id="KW-1185">Reference proteome</keyword>
<dbReference type="Gene3D" id="3.10.450.50">
    <property type="match status" value="1"/>
</dbReference>
<dbReference type="InterPro" id="IPR000391">
    <property type="entry name" value="Rng_hydr_dOase-bsu"/>
</dbReference>
<evidence type="ECO:0008006" key="5">
    <source>
        <dbReference type="Google" id="ProtNLM"/>
    </source>
</evidence>
<comment type="similarity">
    <text evidence="1">Belongs to the bacterial ring-hydroxylating dioxygenase beta subunit family.</text>
</comment>